<gene>
    <name evidence="2" type="ORF">COA71_01795</name>
</gene>
<evidence type="ECO:0000256" key="1">
    <source>
        <dbReference type="SAM" id="Phobius"/>
    </source>
</evidence>
<comment type="caution">
    <text evidence="2">The sequence shown here is derived from an EMBL/GenBank/DDBJ whole genome shotgun (WGS) entry which is preliminary data.</text>
</comment>
<dbReference type="Proteomes" id="UP000228987">
    <property type="component" value="Unassembled WGS sequence"/>
</dbReference>
<protein>
    <submittedName>
        <fullName evidence="2">Uncharacterized protein</fullName>
    </submittedName>
</protein>
<evidence type="ECO:0000313" key="3">
    <source>
        <dbReference type="Proteomes" id="UP000228987"/>
    </source>
</evidence>
<feature type="transmembrane region" description="Helical" evidence="1">
    <location>
        <begin position="42"/>
        <end position="59"/>
    </location>
</feature>
<keyword evidence="1" id="KW-0812">Transmembrane</keyword>
<proteinExistence type="predicted"/>
<keyword evidence="1" id="KW-1133">Transmembrane helix</keyword>
<organism evidence="2 3">
    <name type="scientific">SAR86 cluster bacterium</name>
    <dbReference type="NCBI Taxonomy" id="2030880"/>
    <lineage>
        <taxon>Bacteria</taxon>
        <taxon>Pseudomonadati</taxon>
        <taxon>Pseudomonadota</taxon>
        <taxon>Gammaproteobacteria</taxon>
        <taxon>SAR86 cluster</taxon>
    </lineage>
</organism>
<accession>A0A2A5CJN3</accession>
<name>A0A2A5CJN3_9GAMM</name>
<evidence type="ECO:0000313" key="2">
    <source>
        <dbReference type="EMBL" id="PCJ43630.1"/>
    </source>
</evidence>
<reference evidence="3" key="1">
    <citation type="submission" date="2017-08" db="EMBL/GenBank/DDBJ databases">
        <title>A dynamic microbial community with high functional redundancy inhabits the cold, oxic subseafloor aquifer.</title>
        <authorList>
            <person name="Tully B.J."/>
            <person name="Wheat C.G."/>
            <person name="Glazer B.T."/>
            <person name="Huber J.A."/>
        </authorList>
    </citation>
    <scope>NUCLEOTIDE SEQUENCE [LARGE SCALE GENOMIC DNA]</scope>
</reference>
<dbReference type="AlphaFoldDB" id="A0A2A5CJN3"/>
<sequence>MNSNESQPSKTLEKVVGIATSLAALLFWFLVVFFLIKGRYDFARLMICLLLIIFALGFSKLSYRLLMDKPNKSGGLLSNFSLKLLCISLGVLSIIMAATSLYEGVVFPALSGAFLLIVSLYGWDIAAKRAETDKKT</sequence>
<feature type="transmembrane region" description="Helical" evidence="1">
    <location>
        <begin position="80"/>
        <end position="99"/>
    </location>
</feature>
<feature type="transmembrane region" description="Helical" evidence="1">
    <location>
        <begin position="105"/>
        <end position="126"/>
    </location>
</feature>
<keyword evidence="1" id="KW-0472">Membrane</keyword>
<dbReference type="EMBL" id="NVWI01000001">
    <property type="protein sequence ID" value="PCJ43630.1"/>
    <property type="molecule type" value="Genomic_DNA"/>
</dbReference>
<feature type="transmembrane region" description="Helical" evidence="1">
    <location>
        <begin position="12"/>
        <end position="36"/>
    </location>
</feature>